<protein>
    <recommendedName>
        <fullName evidence="13">Peptidase M14 domain-containing protein</fullName>
    </recommendedName>
</protein>
<evidence type="ECO:0000256" key="11">
    <source>
        <dbReference type="PROSITE-ProRule" id="PRU01379"/>
    </source>
</evidence>
<dbReference type="Pfam" id="PF00246">
    <property type="entry name" value="Peptidase_M14"/>
    <property type="match status" value="1"/>
</dbReference>
<evidence type="ECO:0000256" key="1">
    <source>
        <dbReference type="ARBA" id="ARBA00001947"/>
    </source>
</evidence>
<evidence type="ECO:0000256" key="4">
    <source>
        <dbReference type="ARBA" id="ARBA00022670"/>
    </source>
</evidence>
<feature type="chain" id="PRO_5045041767" description="Peptidase M14 domain-containing protein" evidence="12">
    <location>
        <begin position="22"/>
        <end position="448"/>
    </location>
</feature>
<dbReference type="EMBL" id="OU963910">
    <property type="protein sequence ID" value="CAH0400617.1"/>
    <property type="molecule type" value="Genomic_DNA"/>
</dbReference>
<accession>A0ABN8AWM7</accession>
<feature type="signal peptide" evidence="12">
    <location>
        <begin position="1"/>
        <end position="21"/>
    </location>
</feature>
<evidence type="ECO:0000256" key="5">
    <source>
        <dbReference type="ARBA" id="ARBA00022723"/>
    </source>
</evidence>
<keyword evidence="10" id="KW-1015">Disulfide bond</keyword>
<evidence type="ECO:0000256" key="3">
    <source>
        <dbReference type="ARBA" id="ARBA00022645"/>
    </source>
</evidence>
<dbReference type="PANTHER" id="PTHR11705">
    <property type="entry name" value="PROTEASE FAMILY M14 CARBOXYPEPTIDASE A,B"/>
    <property type="match status" value="1"/>
</dbReference>
<organism evidence="14 15">
    <name type="scientific">Chilo suppressalis</name>
    <name type="common">Asiatic rice borer moth</name>
    <dbReference type="NCBI Taxonomy" id="168631"/>
    <lineage>
        <taxon>Eukaryota</taxon>
        <taxon>Metazoa</taxon>
        <taxon>Ecdysozoa</taxon>
        <taxon>Arthropoda</taxon>
        <taxon>Hexapoda</taxon>
        <taxon>Insecta</taxon>
        <taxon>Pterygota</taxon>
        <taxon>Neoptera</taxon>
        <taxon>Endopterygota</taxon>
        <taxon>Lepidoptera</taxon>
        <taxon>Glossata</taxon>
        <taxon>Ditrysia</taxon>
        <taxon>Pyraloidea</taxon>
        <taxon>Crambidae</taxon>
        <taxon>Crambinae</taxon>
        <taxon>Chilo</taxon>
    </lineage>
</organism>
<keyword evidence="6 12" id="KW-0732">Signal</keyword>
<dbReference type="SMART" id="SM00631">
    <property type="entry name" value="Zn_pept"/>
    <property type="match status" value="1"/>
</dbReference>
<gene>
    <name evidence="14" type="ORF">CHILSU_LOCUS3812</name>
</gene>
<feature type="domain" description="Peptidase M14" evidence="13">
    <location>
        <begin position="121"/>
        <end position="414"/>
    </location>
</feature>
<evidence type="ECO:0000313" key="14">
    <source>
        <dbReference type="EMBL" id="CAH0400617.1"/>
    </source>
</evidence>
<evidence type="ECO:0000256" key="9">
    <source>
        <dbReference type="ARBA" id="ARBA00023049"/>
    </source>
</evidence>
<evidence type="ECO:0000256" key="10">
    <source>
        <dbReference type="ARBA" id="ARBA00023157"/>
    </source>
</evidence>
<evidence type="ECO:0000256" key="7">
    <source>
        <dbReference type="ARBA" id="ARBA00022801"/>
    </source>
</evidence>
<keyword evidence="9" id="KW-0482">Metalloprotease</keyword>
<comment type="similarity">
    <text evidence="2 11">Belongs to the peptidase M14 family.</text>
</comment>
<keyword evidence="8" id="KW-0862">Zinc</keyword>
<keyword evidence="7" id="KW-0378">Hydrolase</keyword>
<dbReference type="SUPFAM" id="SSF54897">
    <property type="entry name" value="Protease propeptides/inhibitors"/>
    <property type="match status" value="1"/>
</dbReference>
<dbReference type="InterPro" id="IPR057246">
    <property type="entry name" value="CARBOXYPEPT_ZN_1"/>
</dbReference>
<dbReference type="PANTHER" id="PTHR11705:SF153">
    <property type="entry name" value="ZINC CARBOXYPEPTIDASE A 1-LIKE PROTEIN"/>
    <property type="match status" value="1"/>
</dbReference>
<evidence type="ECO:0000256" key="6">
    <source>
        <dbReference type="ARBA" id="ARBA00022729"/>
    </source>
</evidence>
<evidence type="ECO:0000256" key="12">
    <source>
        <dbReference type="SAM" id="SignalP"/>
    </source>
</evidence>
<dbReference type="Gene3D" id="3.30.70.340">
    <property type="entry name" value="Metallocarboxypeptidase-like"/>
    <property type="match status" value="1"/>
</dbReference>
<evidence type="ECO:0000256" key="2">
    <source>
        <dbReference type="ARBA" id="ARBA00005988"/>
    </source>
</evidence>
<dbReference type="Pfam" id="PF02244">
    <property type="entry name" value="Propep_M14"/>
    <property type="match status" value="1"/>
</dbReference>
<keyword evidence="15" id="KW-1185">Reference proteome</keyword>
<dbReference type="PRINTS" id="PR00765">
    <property type="entry name" value="CRBOXYPTASEA"/>
</dbReference>
<dbReference type="Proteomes" id="UP001153292">
    <property type="component" value="Chromosome 17"/>
</dbReference>
<evidence type="ECO:0000259" key="13">
    <source>
        <dbReference type="PROSITE" id="PS52035"/>
    </source>
</evidence>
<keyword evidence="4" id="KW-0645">Protease</keyword>
<proteinExistence type="inferred from homology"/>
<dbReference type="PROSITE" id="PS00132">
    <property type="entry name" value="CARBOXYPEPT_ZN_1"/>
    <property type="match status" value="1"/>
</dbReference>
<dbReference type="InterPro" id="IPR000834">
    <property type="entry name" value="Peptidase_M14"/>
</dbReference>
<dbReference type="SUPFAM" id="SSF53187">
    <property type="entry name" value="Zn-dependent exopeptidases"/>
    <property type="match status" value="1"/>
</dbReference>
<dbReference type="InterPro" id="IPR003146">
    <property type="entry name" value="M14A_act_pep"/>
</dbReference>
<keyword evidence="5" id="KW-0479">Metal-binding</keyword>
<comment type="caution">
    <text evidence="11">Lacks conserved residue(s) required for the propagation of feature annotation.</text>
</comment>
<keyword evidence="3" id="KW-0121">Carboxypeptidase</keyword>
<dbReference type="PROSITE" id="PS52035">
    <property type="entry name" value="PEPTIDASE_M14"/>
    <property type="match status" value="1"/>
</dbReference>
<dbReference type="InterPro" id="IPR036990">
    <property type="entry name" value="M14A-like_propep"/>
</dbReference>
<name>A0ABN8AWM7_CHISP</name>
<reference evidence="14" key="1">
    <citation type="submission" date="2021-12" db="EMBL/GenBank/DDBJ databases">
        <authorList>
            <person name="King R."/>
        </authorList>
    </citation>
    <scope>NUCLEOTIDE SEQUENCE</scope>
</reference>
<dbReference type="Gene3D" id="3.40.630.10">
    <property type="entry name" value="Zn peptidases"/>
    <property type="match status" value="1"/>
</dbReference>
<evidence type="ECO:0000313" key="15">
    <source>
        <dbReference type="Proteomes" id="UP001153292"/>
    </source>
</evidence>
<evidence type="ECO:0000256" key="8">
    <source>
        <dbReference type="ARBA" id="ARBA00022833"/>
    </source>
</evidence>
<sequence length="448" mass="52294">MNAKLIATIVILVMNFKICQSKRYDGFSLFSVIPEEVEQLKFLQNLEKQKYIDMVFWKKPLKLYHEVQFIVSPADTNLLVERSRHFKMKTNLILPNLQKAFDDQLVRRYLRLRVETYSWEYYHTLEDIYQWLTDLALKYHDGVDLISIGNSSEGRDILALVIKNGVGKKQVLVEGGIHGSEWISVEFVTYLAHQLIYNNTTDHHLAVLAKNFNWFLIPVLNPDGFDYNQKVDRLFRKNRSNFTDGVGVDLNRNFDYSFRKFATSTYADDEDYGGPNAFSEPETKSLKDFIEKKLNHLYAYVAIHSYGQKIVIPYGDRINHVEDYAEMANYGKQAIVKMYKLYSRKYSVGTFYDTMGLRISGNSASWVKRNFQVDRVFSLLMRDNGSYGYALPHDQIIPACKEAMVGMLEVLTTRPRYLRADPFSSSRRGQEFEGVFIFWMLFVSMMLK</sequence>
<comment type="cofactor">
    <cofactor evidence="1">
        <name>Zn(2+)</name>
        <dbReference type="ChEBI" id="CHEBI:29105"/>
    </cofactor>
</comment>